<dbReference type="GO" id="GO:0005886">
    <property type="term" value="C:plasma membrane"/>
    <property type="evidence" value="ECO:0007669"/>
    <property type="project" value="TreeGrafter"/>
</dbReference>
<comment type="subcellular location">
    <subcellularLocation>
        <location evidence="1">Membrane</location>
        <topology evidence="1">Multi-pass membrane protein</topology>
    </subcellularLocation>
</comment>
<proteinExistence type="inferred from homology"/>
<dbReference type="Gene3D" id="1.20.1080.10">
    <property type="entry name" value="Glycerol uptake facilitator protein"/>
    <property type="match status" value="1"/>
</dbReference>
<dbReference type="PANTHER" id="PTHR19139">
    <property type="entry name" value="AQUAPORIN TRANSPORTER"/>
    <property type="match status" value="1"/>
</dbReference>
<dbReference type="PANTHER" id="PTHR19139:SF199">
    <property type="entry name" value="MIP17260P"/>
    <property type="match status" value="1"/>
</dbReference>
<dbReference type="CDD" id="cd00333">
    <property type="entry name" value="MIP"/>
    <property type="match status" value="1"/>
</dbReference>
<evidence type="ECO:0000313" key="9">
    <source>
        <dbReference type="Proteomes" id="UP000678393"/>
    </source>
</evidence>
<evidence type="ECO:0000256" key="4">
    <source>
        <dbReference type="ARBA" id="ARBA00022989"/>
    </source>
</evidence>
<comment type="similarity">
    <text evidence="2 6">Belongs to the MIP/aquaporin (TC 1.A.8) family.</text>
</comment>
<keyword evidence="5 7" id="KW-0472">Membrane</keyword>
<reference evidence="8" key="1">
    <citation type="submission" date="2021-04" db="EMBL/GenBank/DDBJ databases">
        <authorList>
            <consortium name="Molecular Ecology Group"/>
        </authorList>
    </citation>
    <scope>NUCLEOTIDE SEQUENCE</scope>
</reference>
<dbReference type="EMBL" id="CAJHNH020000215">
    <property type="protein sequence ID" value="CAG5116138.1"/>
    <property type="molecule type" value="Genomic_DNA"/>
</dbReference>
<feature type="transmembrane region" description="Helical" evidence="7">
    <location>
        <begin position="77"/>
        <end position="94"/>
    </location>
</feature>
<dbReference type="InterPro" id="IPR000425">
    <property type="entry name" value="MIP"/>
</dbReference>
<accession>A0A8S3YIJ0</accession>
<dbReference type="AlphaFoldDB" id="A0A8S3YIJ0"/>
<dbReference type="SUPFAM" id="SSF81338">
    <property type="entry name" value="Aquaporin-like"/>
    <property type="match status" value="1"/>
</dbReference>
<dbReference type="InterPro" id="IPR023271">
    <property type="entry name" value="Aquaporin-like"/>
</dbReference>
<name>A0A8S3YIJ0_9EUPU</name>
<evidence type="ECO:0000313" key="8">
    <source>
        <dbReference type="EMBL" id="CAG5116138.1"/>
    </source>
</evidence>
<evidence type="ECO:0000256" key="1">
    <source>
        <dbReference type="ARBA" id="ARBA00004141"/>
    </source>
</evidence>
<dbReference type="Pfam" id="PF00230">
    <property type="entry name" value="MIP"/>
    <property type="match status" value="1"/>
</dbReference>
<organism evidence="8 9">
    <name type="scientific">Candidula unifasciata</name>
    <dbReference type="NCBI Taxonomy" id="100452"/>
    <lineage>
        <taxon>Eukaryota</taxon>
        <taxon>Metazoa</taxon>
        <taxon>Spiralia</taxon>
        <taxon>Lophotrochozoa</taxon>
        <taxon>Mollusca</taxon>
        <taxon>Gastropoda</taxon>
        <taxon>Heterobranchia</taxon>
        <taxon>Euthyneura</taxon>
        <taxon>Panpulmonata</taxon>
        <taxon>Eupulmonata</taxon>
        <taxon>Stylommatophora</taxon>
        <taxon>Helicina</taxon>
        <taxon>Helicoidea</taxon>
        <taxon>Geomitridae</taxon>
        <taxon>Candidula</taxon>
    </lineage>
</organism>
<gene>
    <name evidence="8" type="ORF">CUNI_LOCUS1696</name>
</gene>
<dbReference type="InterPro" id="IPR034294">
    <property type="entry name" value="Aquaporin_transptr"/>
</dbReference>
<evidence type="ECO:0000256" key="2">
    <source>
        <dbReference type="ARBA" id="ARBA00006175"/>
    </source>
</evidence>
<comment type="caution">
    <text evidence="8">The sequence shown here is derived from an EMBL/GenBank/DDBJ whole genome shotgun (WGS) entry which is preliminary data.</text>
</comment>
<feature type="transmembrane region" description="Helical" evidence="7">
    <location>
        <begin position="52"/>
        <end position="71"/>
    </location>
</feature>
<feature type="transmembrane region" description="Helical" evidence="7">
    <location>
        <begin position="139"/>
        <end position="158"/>
    </location>
</feature>
<dbReference type="Proteomes" id="UP000678393">
    <property type="component" value="Unassembled WGS sequence"/>
</dbReference>
<keyword evidence="9" id="KW-1185">Reference proteome</keyword>
<feature type="transmembrane region" description="Helical" evidence="7">
    <location>
        <begin position="20"/>
        <end position="40"/>
    </location>
</feature>
<sequence length="277" mass="30348">MIQTGRVFLGLHELRTVRFYKGLMCEFLGGCILIVCGCGASLTMEAGKPPSTVTRAFVAGMTIANIVWTLNHVSGSHNNPVITFAFMISGIVSVTKTIGYIIAQCLGTMTGAAVVWFLVPPSWRGNLGSTVFHEDVTLVQGFFIEFISTFILMMGVFATADRYRTDHSGSLPLTIGLIIFMSNAWAGKLTGCSMNPARSFGPAVVSGSWNHHWVYWVAPFAGSTFGSQLYRYALAESPQEADTSIHVNRRDPHHKKPSYLRKFTDKTIVIEATPTQL</sequence>
<keyword evidence="6" id="KW-0813">Transport</keyword>
<dbReference type="NCBIfam" id="TIGR00861">
    <property type="entry name" value="MIP"/>
    <property type="match status" value="1"/>
</dbReference>
<protein>
    <recommendedName>
        <fullName evidence="10">Aquaporin</fullName>
    </recommendedName>
</protein>
<keyword evidence="4 7" id="KW-1133">Transmembrane helix</keyword>
<dbReference type="OrthoDB" id="3222at2759"/>
<dbReference type="PRINTS" id="PR00783">
    <property type="entry name" value="MINTRINSICP"/>
</dbReference>
<evidence type="ECO:0000256" key="7">
    <source>
        <dbReference type="SAM" id="Phobius"/>
    </source>
</evidence>
<dbReference type="GO" id="GO:0015250">
    <property type="term" value="F:water channel activity"/>
    <property type="evidence" value="ECO:0007669"/>
    <property type="project" value="TreeGrafter"/>
</dbReference>
<evidence type="ECO:0008006" key="10">
    <source>
        <dbReference type="Google" id="ProtNLM"/>
    </source>
</evidence>
<evidence type="ECO:0000256" key="3">
    <source>
        <dbReference type="ARBA" id="ARBA00022692"/>
    </source>
</evidence>
<keyword evidence="3 6" id="KW-0812">Transmembrane</keyword>
<evidence type="ECO:0000256" key="6">
    <source>
        <dbReference type="RuleBase" id="RU000477"/>
    </source>
</evidence>
<evidence type="ECO:0000256" key="5">
    <source>
        <dbReference type="ARBA" id="ARBA00023136"/>
    </source>
</evidence>